<organism evidence="2 3">
    <name type="scientific">Acropora cervicornis</name>
    <name type="common">Staghorn coral</name>
    <dbReference type="NCBI Taxonomy" id="6130"/>
    <lineage>
        <taxon>Eukaryota</taxon>
        <taxon>Metazoa</taxon>
        <taxon>Cnidaria</taxon>
        <taxon>Anthozoa</taxon>
        <taxon>Hexacorallia</taxon>
        <taxon>Scleractinia</taxon>
        <taxon>Astrocoeniina</taxon>
        <taxon>Acroporidae</taxon>
        <taxon>Acropora</taxon>
    </lineage>
</organism>
<dbReference type="EMBL" id="JARQWQ010000036">
    <property type="protein sequence ID" value="KAK2560521.1"/>
    <property type="molecule type" value="Genomic_DNA"/>
</dbReference>
<dbReference type="Proteomes" id="UP001249851">
    <property type="component" value="Unassembled WGS sequence"/>
</dbReference>
<feature type="compositionally biased region" description="Basic and acidic residues" evidence="1">
    <location>
        <begin position="50"/>
        <end position="60"/>
    </location>
</feature>
<gene>
    <name evidence="2" type="ORF">P5673_016882</name>
</gene>
<accession>A0AAD9V447</accession>
<reference evidence="2" key="2">
    <citation type="journal article" date="2023" name="Science">
        <title>Genomic signatures of disease resistance in endangered staghorn corals.</title>
        <authorList>
            <person name="Vollmer S.V."/>
            <person name="Selwyn J.D."/>
            <person name="Despard B.A."/>
            <person name="Roesel C.L."/>
        </authorList>
    </citation>
    <scope>NUCLEOTIDE SEQUENCE</scope>
    <source>
        <strain evidence="2">K2</strain>
    </source>
</reference>
<protein>
    <submittedName>
        <fullName evidence="2">Uncharacterized protein</fullName>
    </submittedName>
</protein>
<feature type="region of interest" description="Disordered" evidence="1">
    <location>
        <begin position="44"/>
        <end position="76"/>
    </location>
</feature>
<dbReference type="AlphaFoldDB" id="A0AAD9V447"/>
<proteinExistence type="predicted"/>
<comment type="caution">
    <text evidence="2">The sequence shown here is derived from an EMBL/GenBank/DDBJ whole genome shotgun (WGS) entry which is preliminary data.</text>
</comment>
<evidence type="ECO:0000313" key="2">
    <source>
        <dbReference type="EMBL" id="KAK2560521.1"/>
    </source>
</evidence>
<reference evidence="2" key="1">
    <citation type="journal article" date="2023" name="G3 (Bethesda)">
        <title>Whole genome assembly and annotation of the endangered Caribbean coral Acropora cervicornis.</title>
        <authorList>
            <person name="Selwyn J.D."/>
            <person name="Vollmer S.V."/>
        </authorList>
    </citation>
    <scope>NUCLEOTIDE SEQUENCE</scope>
    <source>
        <strain evidence="2">K2</strain>
    </source>
</reference>
<name>A0AAD9V447_ACRCE</name>
<evidence type="ECO:0000256" key="1">
    <source>
        <dbReference type="SAM" id="MobiDB-lite"/>
    </source>
</evidence>
<sequence length="76" mass="8378">MERNVFISVFPLSNSCGKTRDCISFITTCISALSTVIGSNNQCKSRRRKKDDIAPKKAEAKGLQNYKANIDPPRSG</sequence>
<evidence type="ECO:0000313" key="3">
    <source>
        <dbReference type="Proteomes" id="UP001249851"/>
    </source>
</evidence>
<keyword evidence="3" id="KW-1185">Reference proteome</keyword>